<evidence type="ECO:0000259" key="4">
    <source>
        <dbReference type="Pfam" id="PF22494"/>
    </source>
</evidence>
<dbReference type="Gene3D" id="2.60.40.10">
    <property type="entry name" value="Immunoglobulins"/>
    <property type="match status" value="1"/>
</dbReference>
<dbReference type="Proteomes" id="UP000540656">
    <property type="component" value="Unassembled WGS sequence"/>
</dbReference>
<keyword evidence="1" id="KW-0732">Signal</keyword>
<accession>A0A7Y9RXI0</accession>
<dbReference type="InterPro" id="IPR027372">
    <property type="entry name" value="Phytase-like_dom"/>
</dbReference>
<evidence type="ECO:0000313" key="6">
    <source>
        <dbReference type="Proteomes" id="UP000540656"/>
    </source>
</evidence>
<protein>
    <recommendedName>
        <fullName evidence="7">Alkaline phosphatase</fullName>
    </recommendedName>
</protein>
<evidence type="ECO:0008006" key="7">
    <source>
        <dbReference type="Google" id="ProtNLM"/>
    </source>
</evidence>
<feature type="chain" id="PRO_5038801398" description="Alkaline phosphatase" evidence="1">
    <location>
        <begin position="22"/>
        <end position="866"/>
    </location>
</feature>
<dbReference type="Pfam" id="PF16640">
    <property type="entry name" value="Big_3_5"/>
    <property type="match status" value="1"/>
</dbReference>
<sequence length="866" mass="91437">MLVRRGAAAAALAALPLSVLALTDSSIADNSTPVGSDEAFHRVSTYPVFSNVPAGADPADATVAEISSVSRDGRTVAYTDALGGRIGFLDITDPSAPKGIGAHDVSGSTKGGQPTSVSITDSGVGEVALVVVDESTYPGLEDTKWEDQAPSVGVRAGRLDIVKLAGDHEEVASIDLGGQPDSIAISPDGRYAAIAMENQRNEAVTPEGGDEGDLPQAPSGFVQVIDLTNPDPTTWTPAPVELPAEALAGMDTPEDAEPEYVDINDDNKLALTLQENNGVVIIDLPTKAIDKAFSAGNAKVEGVDTKKDGLFDPSGSINAPREPDSIQWVGPNLVATANEGDWKGGTRGWSVFDTTTGEVAWDAGNSFEQIAIRHGLHNNGRAAKKGAEPEGLAFEVIDGTPYAFVGSERSNFVAVYDMTEPTAPAFRQALATTNGPEGLLPIPSRDLLVVSSEEDDASANVRATVGIYELGKGRPEFPSVISADVDGQPIGWGALGALSGDPRDKDRLWAASDAAYATGRIHGVDVSRKPAVIDSVVEVTDAQGQRPKIDIEGLHKRASGGFWLGVEGATGPENKVLKVSSTGRIVETIALPAEVTANLSKWGIEGVSAWGSGRNEQVYVALQRAIAGETRARIGRYNVADKTWDWFGYALDETTAENDWIGLSEITVLDKNSVAVIERDKLNGPDAQLKRVRVVNVSTKPTKDVVPVTKAEAIDVLPELRKFNGWTQEKLEGLAITRDGRVFSVTDNDGLDDATGETQLVELGTRNRLFRSALATTAKLSAGPRAARAGQRVKLYASTSPSFATGKVQFLDGSEVVRTGWLRNGKVSVSLRPRAGVHEFTVKYVGNREALASTSGAVRVKVSARR</sequence>
<dbReference type="InterPro" id="IPR015943">
    <property type="entry name" value="WD40/YVTN_repeat-like_dom_sf"/>
</dbReference>
<evidence type="ECO:0000259" key="3">
    <source>
        <dbReference type="Pfam" id="PF16640"/>
    </source>
</evidence>
<dbReference type="PANTHER" id="PTHR46928:SF1">
    <property type="entry name" value="MESENCHYME-SPECIFIC CELL SURFACE GLYCOPROTEIN"/>
    <property type="match status" value="1"/>
</dbReference>
<reference evidence="5 6" key="1">
    <citation type="submission" date="2020-07" db="EMBL/GenBank/DDBJ databases">
        <title>Sequencing the genomes of 1000 actinobacteria strains.</title>
        <authorList>
            <person name="Klenk H.-P."/>
        </authorList>
    </citation>
    <scope>NUCLEOTIDE SEQUENCE [LARGE SCALE GENOMIC DNA]</scope>
    <source>
        <strain evidence="5 6">DSM 23819</strain>
    </source>
</reference>
<feature type="domain" description="Phytase-like" evidence="2">
    <location>
        <begin position="491"/>
        <end position="749"/>
    </location>
</feature>
<comment type="caution">
    <text evidence="5">The sequence shown here is derived from an EMBL/GenBank/DDBJ whole genome shotgun (WGS) entry which is preliminary data.</text>
</comment>
<dbReference type="InterPro" id="IPR013783">
    <property type="entry name" value="Ig-like_fold"/>
</dbReference>
<dbReference type="InterPro" id="IPR032109">
    <property type="entry name" value="Big_3_5"/>
</dbReference>
<dbReference type="InterPro" id="IPR055188">
    <property type="entry name" value="Choice_anch_I"/>
</dbReference>
<dbReference type="Gene3D" id="2.130.10.10">
    <property type="entry name" value="YVTN repeat-like/Quinoprotein amine dehydrogenase"/>
    <property type="match status" value="1"/>
</dbReference>
<evidence type="ECO:0000259" key="2">
    <source>
        <dbReference type="Pfam" id="PF13449"/>
    </source>
</evidence>
<feature type="signal peptide" evidence="1">
    <location>
        <begin position="1"/>
        <end position="21"/>
    </location>
</feature>
<dbReference type="InterPro" id="IPR052956">
    <property type="entry name" value="Mesenchyme-surface_protein"/>
</dbReference>
<dbReference type="GO" id="GO:0005975">
    <property type="term" value="P:carbohydrate metabolic process"/>
    <property type="evidence" value="ECO:0007669"/>
    <property type="project" value="UniProtKB-ARBA"/>
</dbReference>
<organism evidence="5 6">
    <name type="scientific">Nocardioides daedukensis</name>
    <dbReference type="NCBI Taxonomy" id="634462"/>
    <lineage>
        <taxon>Bacteria</taxon>
        <taxon>Bacillati</taxon>
        <taxon>Actinomycetota</taxon>
        <taxon>Actinomycetes</taxon>
        <taxon>Propionibacteriales</taxon>
        <taxon>Nocardioidaceae</taxon>
        <taxon>Nocardioides</taxon>
    </lineage>
</organism>
<feature type="domain" description="Bacterial Ig-like" evidence="3">
    <location>
        <begin position="780"/>
        <end position="862"/>
    </location>
</feature>
<feature type="domain" description="Choice-of-anchor I" evidence="4">
    <location>
        <begin position="339"/>
        <end position="427"/>
    </location>
</feature>
<dbReference type="AlphaFoldDB" id="A0A7Y9RXI0"/>
<dbReference type="PANTHER" id="PTHR46928">
    <property type="entry name" value="MESENCHYME-SPECIFIC CELL SURFACE GLYCOPROTEIN"/>
    <property type="match status" value="1"/>
</dbReference>
<evidence type="ECO:0000256" key="1">
    <source>
        <dbReference type="SAM" id="SignalP"/>
    </source>
</evidence>
<dbReference type="EMBL" id="JACCAA010000001">
    <property type="protein sequence ID" value="NYG58491.1"/>
    <property type="molecule type" value="Genomic_DNA"/>
</dbReference>
<keyword evidence="6" id="KW-1185">Reference proteome</keyword>
<dbReference type="Pfam" id="PF22494">
    <property type="entry name" value="choice_anch_I"/>
    <property type="match status" value="1"/>
</dbReference>
<dbReference type="Pfam" id="PF13449">
    <property type="entry name" value="Phytase-like"/>
    <property type="match status" value="1"/>
</dbReference>
<evidence type="ECO:0000313" key="5">
    <source>
        <dbReference type="EMBL" id="NYG58491.1"/>
    </source>
</evidence>
<proteinExistence type="predicted"/>
<dbReference type="RefSeq" id="WP_179501652.1">
    <property type="nucleotide sequence ID" value="NZ_JACCAA010000001.1"/>
</dbReference>
<dbReference type="SUPFAM" id="SSF75011">
    <property type="entry name" value="3-carboxy-cis,cis-mucoante lactonizing enzyme"/>
    <property type="match status" value="1"/>
</dbReference>
<gene>
    <name evidence="5" type="ORF">BJ980_001414</name>
</gene>
<name>A0A7Y9RXI0_9ACTN</name>